<dbReference type="Proteomes" id="UP000095038">
    <property type="component" value="Unassembled WGS sequence"/>
</dbReference>
<keyword evidence="3" id="KW-0328">Glycosyltransferase</keyword>
<dbReference type="InterPro" id="IPR029044">
    <property type="entry name" value="Nucleotide-diphossugar_trans"/>
</dbReference>
<dbReference type="Pfam" id="PF01793">
    <property type="entry name" value="Glyco_transf_15"/>
    <property type="match status" value="1"/>
</dbReference>
<dbReference type="PANTHER" id="PTHR31121:SF10">
    <property type="entry name" value="MANNOSYLTRANSFERASE KTR2-RELATED"/>
    <property type="match status" value="1"/>
</dbReference>
<dbReference type="SUPFAM" id="SSF53448">
    <property type="entry name" value="Nucleotide-diphospho-sugar transferases"/>
    <property type="match status" value="1"/>
</dbReference>
<keyword evidence="4 7" id="KW-0808">Transferase</keyword>
<dbReference type="GO" id="GO:0000032">
    <property type="term" value="P:cell wall mannoprotein biosynthetic process"/>
    <property type="evidence" value="ECO:0007669"/>
    <property type="project" value="TreeGrafter"/>
</dbReference>
<dbReference type="GO" id="GO:0006487">
    <property type="term" value="P:protein N-linked glycosylation"/>
    <property type="evidence" value="ECO:0007669"/>
    <property type="project" value="TreeGrafter"/>
</dbReference>
<dbReference type="GO" id="GO:0006493">
    <property type="term" value="P:protein O-linked glycosylation"/>
    <property type="evidence" value="ECO:0007669"/>
    <property type="project" value="TreeGrafter"/>
</dbReference>
<feature type="active site" description="Nucleophile" evidence="6">
    <location>
        <position position="360"/>
    </location>
</feature>
<keyword evidence="5" id="KW-0735">Signal-anchor</keyword>
<dbReference type="EMBL" id="KV454479">
    <property type="protein sequence ID" value="ODV61525.1"/>
    <property type="molecule type" value="Genomic_DNA"/>
</dbReference>
<dbReference type="AlphaFoldDB" id="A0A1D2VIR5"/>
<evidence type="ECO:0000256" key="2">
    <source>
        <dbReference type="ARBA" id="ARBA00007677"/>
    </source>
</evidence>
<dbReference type="FunCoup" id="A0A1D2VIR5">
    <property type="interactions" value="47"/>
</dbReference>
<evidence type="ECO:0000313" key="7">
    <source>
        <dbReference type="EMBL" id="ODV61525.1"/>
    </source>
</evidence>
<evidence type="ECO:0000256" key="4">
    <source>
        <dbReference type="ARBA" id="ARBA00022679"/>
    </source>
</evidence>
<proteinExistence type="inferred from homology"/>
<sequence>MQSYIKSLTSFILLLLAIALSILIVYSSVFTDLNDLVTTYNKNVKLNSISNFNSFLSEEKLSSKFASNSYIFSPIDYKLNLINYQNQITLKNSKRLQKKEDTSYNINNYLNINNNETTLLSALNQSNIIPATNYLRENATILMLVRNWELPSALASIRTLEDRFNKNYNYPWTFLNDEPFTQEFIDATSLATSGETQYGIIPQVDWNIPHWINLTKFEQNINDSIHNNIIYGFSKSYRNMCKFNSGYFMRQELLQNYEWYFRVEPDVNYFCNFNYDPFKLMKNLNKKYGFIVSIYDYQNTIPTLWDTTMEFFTTGNNSNYLAKDNSYKFLTDNSLIGTSVTVQTNSTSDYNLCHFWSNFEIANLNFFRSKPYQEFFNYLNQKGGFYYERWGDAPVHSIAVGLLLNKSEIHHFDDIGYYHPPFNSCPSSNILRLVKNCQCNVNDENNIDTKPHSCLSKWWKFGGGKYFMQYDSNQ</sequence>
<dbReference type="FunFam" id="3.90.550.10:FF:000051">
    <property type="entry name" value="Alpha-1,2-mannosyltransferase (Ktr4)"/>
    <property type="match status" value="1"/>
</dbReference>
<protein>
    <submittedName>
        <fullName evidence="7">Glycosyltransferase family 15 protein</fullName>
    </submittedName>
</protein>
<name>A0A1D2VIR5_9ASCO</name>
<dbReference type="PIRSF" id="PIRSF018153">
    <property type="entry name" value="Glyco_trans_15"/>
    <property type="match status" value="1"/>
</dbReference>
<dbReference type="GO" id="GO:0005794">
    <property type="term" value="C:Golgi apparatus"/>
    <property type="evidence" value="ECO:0007669"/>
    <property type="project" value="TreeGrafter"/>
</dbReference>
<dbReference type="STRING" id="1344418.A0A1D2VIR5"/>
<dbReference type="GO" id="GO:0016020">
    <property type="term" value="C:membrane"/>
    <property type="evidence" value="ECO:0007669"/>
    <property type="project" value="UniProtKB-SubCell"/>
</dbReference>
<evidence type="ECO:0000256" key="5">
    <source>
        <dbReference type="ARBA" id="ARBA00022968"/>
    </source>
</evidence>
<evidence type="ECO:0000256" key="3">
    <source>
        <dbReference type="ARBA" id="ARBA00022676"/>
    </source>
</evidence>
<organism evidence="7 8">
    <name type="scientific">Ascoidea rubescens DSM 1968</name>
    <dbReference type="NCBI Taxonomy" id="1344418"/>
    <lineage>
        <taxon>Eukaryota</taxon>
        <taxon>Fungi</taxon>
        <taxon>Dikarya</taxon>
        <taxon>Ascomycota</taxon>
        <taxon>Saccharomycotina</taxon>
        <taxon>Saccharomycetes</taxon>
        <taxon>Ascoideaceae</taxon>
        <taxon>Ascoidea</taxon>
    </lineage>
</organism>
<dbReference type="InParanoid" id="A0A1D2VIR5"/>
<dbReference type="Gene3D" id="3.90.550.10">
    <property type="entry name" value="Spore Coat Polysaccharide Biosynthesis Protein SpsA, Chain A"/>
    <property type="match status" value="1"/>
</dbReference>
<evidence type="ECO:0000256" key="1">
    <source>
        <dbReference type="ARBA" id="ARBA00004606"/>
    </source>
</evidence>
<accession>A0A1D2VIR5</accession>
<comment type="subcellular location">
    <subcellularLocation>
        <location evidence="1">Membrane</location>
        <topology evidence="1">Single-pass type II membrane protein</topology>
    </subcellularLocation>
</comment>
<evidence type="ECO:0000256" key="6">
    <source>
        <dbReference type="PIRSR" id="PIRSR018153-1"/>
    </source>
</evidence>
<dbReference type="OrthoDB" id="439943at2759"/>
<comment type="similarity">
    <text evidence="2">Belongs to the glycosyltransferase 15 family.</text>
</comment>
<keyword evidence="5" id="KW-0812">Transmembrane</keyword>
<dbReference type="PANTHER" id="PTHR31121">
    <property type="entry name" value="ALPHA-1,2 MANNOSYLTRANSFERASE KTR1"/>
    <property type="match status" value="1"/>
</dbReference>
<dbReference type="InterPro" id="IPR002685">
    <property type="entry name" value="Glyco_trans_15"/>
</dbReference>
<dbReference type="GO" id="GO:0000026">
    <property type="term" value="F:alpha-1,2-mannosyltransferase activity"/>
    <property type="evidence" value="ECO:0007669"/>
    <property type="project" value="TreeGrafter"/>
</dbReference>
<evidence type="ECO:0000313" key="8">
    <source>
        <dbReference type="Proteomes" id="UP000095038"/>
    </source>
</evidence>
<gene>
    <name evidence="7" type="ORF">ASCRUDRAFT_75523</name>
</gene>
<reference evidence="8" key="1">
    <citation type="submission" date="2016-05" db="EMBL/GenBank/DDBJ databases">
        <title>Comparative genomics of biotechnologically important yeasts.</title>
        <authorList>
            <consortium name="DOE Joint Genome Institute"/>
            <person name="Riley R."/>
            <person name="Haridas S."/>
            <person name="Wolfe K.H."/>
            <person name="Lopes M.R."/>
            <person name="Hittinger C.T."/>
            <person name="Goker M."/>
            <person name="Salamov A."/>
            <person name="Wisecaver J."/>
            <person name="Long T.M."/>
            <person name="Aerts A.L."/>
            <person name="Barry K."/>
            <person name="Choi C."/>
            <person name="Clum A."/>
            <person name="Coughlan A.Y."/>
            <person name="Deshpande S."/>
            <person name="Douglass A.P."/>
            <person name="Hanson S.J."/>
            <person name="Klenk H.-P."/>
            <person name="Labutti K."/>
            <person name="Lapidus A."/>
            <person name="Lindquist E."/>
            <person name="Lipzen A."/>
            <person name="Meier-Kolthoff J.P."/>
            <person name="Ohm R.A."/>
            <person name="Otillar R.P."/>
            <person name="Pangilinan J."/>
            <person name="Peng Y."/>
            <person name="Rokas A."/>
            <person name="Rosa C.A."/>
            <person name="Scheuner C."/>
            <person name="Sibirny A.A."/>
            <person name="Slot J.C."/>
            <person name="Stielow J.B."/>
            <person name="Sun H."/>
            <person name="Kurtzman C.P."/>
            <person name="Blackwell M."/>
            <person name="Grigoriev I.V."/>
            <person name="Jeffries T.W."/>
        </authorList>
    </citation>
    <scope>NUCLEOTIDE SEQUENCE [LARGE SCALE GENOMIC DNA]</scope>
    <source>
        <strain evidence="8">DSM 1968</strain>
    </source>
</reference>
<dbReference type="RefSeq" id="XP_020047832.1">
    <property type="nucleotide sequence ID" value="XM_020193098.1"/>
</dbReference>
<keyword evidence="8" id="KW-1185">Reference proteome</keyword>
<dbReference type="GeneID" id="30966734"/>